<dbReference type="PROSITE" id="PS51182">
    <property type="entry name" value="C2_TENSIN"/>
    <property type="match status" value="1"/>
</dbReference>
<dbReference type="PROSITE" id="PS50056">
    <property type="entry name" value="TYR_PHOSPHATASE_2"/>
    <property type="match status" value="1"/>
</dbReference>
<name>T1E178_CUPSA</name>
<feature type="domain" description="C2 tensin-type" evidence="12">
    <location>
        <begin position="412"/>
        <end position="549"/>
    </location>
</feature>
<keyword evidence="7 9" id="KW-0472">Membrane</keyword>
<feature type="domain" description="Tyrosine specific protein phosphatases" evidence="10">
    <location>
        <begin position="314"/>
        <end position="393"/>
    </location>
</feature>
<evidence type="ECO:0000259" key="12">
    <source>
        <dbReference type="PROSITE" id="PS51182"/>
    </source>
</evidence>
<dbReference type="SMART" id="SM00404">
    <property type="entry name" value="PTPc_motif"/>
    <property type="match status" value="1"/>
</dbReference>
<dbReference type="GO" id="GO:0016020">
    <property type="term" value="C:membrane"/>
    <property type="evidence" value="ECO:0007669"/>
    <property type="project" value="UniProtKB-SubCell"/>
</dbReference>
<dbReference type="GO" id="GO:0005216">
    <property type="term" value="F:monoatomic ion channel activity"/>
    <property type="evidence" value="ECO:0007669"/>
    <property type="project" value="InterPro"/>
</dbReference>
<dbReference type="PROSITE" id="PS00383">
    <property type="entry name" value="TYR_PHOSPHATASE_1"/>
    <property type="match status" value="1"/>
</dbReference>
<dbReference type="InterPro" id="IPR029021">
    <property type="entry name" value="Prot-tyrosine_phosphatase-like"/>
</dbReference>
<dbReference type="Gene3D" id="2.60.40.1110">
    <property type="match status" value="1"/>
</dbReference>
<keyword evidence="6 9" id="KW-1133">Transmembrane helix</keyword>
<evidence type="ECO:0000256" key="4">
    <source>
        <dbReference type="ARBA" id="ARBA00022692"/>
    </source>
</evidence>
<dbReference type="PANTHER" id="PTHR12305:SF60">
    <property type="entry name" value="PHOSPHATIDYLINOSITOL 3,4,5-TRISPHOSPHATE 3-PHOSPHATASE TPTE2-RELATED"/>
    <property type="match status" value="1"/>
</dbReference>
<evidence type="ECO:0000256" key="2">
    <source>
        <dbReference type="ARBA" id="ARBA00004316"/>
    </source>
</evidence>
<evidence type="ECO:0000256" key="8">
    <source>
        <dbReference type="ARBA" id="ARBA00023273"/>
    </source>
</evidence>
<dbReference type="InterPro" id="IPR045102">
    <property type="entry name" value="PTP_VSP_TPTE"/>
</dbReference>
<dbReference type="InterPro" id="IPR014020">
    <property type="entry name" value="Tensin_C2-dom"/>
</dbReference>
<accession>T1E178</accession>
<dbReference type="SMART" id="SM01326">
    <property type="entry name" value="PTEN_C2"/>
    <property type="match status" value="1"/>
</dbReference>
<dbReference type="Pfam" id="PF00520">
    <property type="entry name" value="Ion_trans"/>
    <property type="match status" value="1"/>
</dbReference>
<dbReference type="GO" id="GO:0042995">
    <property type="term" value="C:cell projection"/>
    <property type="evidence" value="ECO:0007669"/>
    <property type="project" value="UniProtKB-SubCell"/>
</dbReference>
<dbReference type="AlphaFoldDB" id="T1E178"/>
<dbReference type="InterPro" id="IPR000387">
    <property type="entry name" value="Tyr_Pase_dom"/>
</dbReference>
<dbReference type="Pfam" id="PF10409">
    <property type="entry name" value="PTEN_C2"/>
    <property type="match status" value="1"/>
</dbReference>
<evidence type="ECO:0000256" key="9">
    <source>
        <dbReference type="SAM" id="Phobius"/>
    </source>
</evidence>
<reference evidence="13" key="1">
    <citation type="submission" date="2013-06" db="EMBL/GenBank/DDBJ databases">
        <title>Upstream open reading frames and Kozak regions of a set of assembled transcriptome sequences from the spider Cupiennius salei.</title>
        <authorList>
            <person name="French A.S."/>
            <person name="Li A.W."/>
            <person name="Meisner S."/>
            <person name="Torkkeli P.H."/>
        </authorList>
    </citation>
    <scope>NUCLEOTIDE SEQUENCE</scope>
    <source>
        <tissue evidence="13">Leg hypodermis</tissue>
    </source>
</reference>
<evidence type="ECO:0000256" key="5">
    <source>
        <dbReference type="ARBA" id="ARBA00022801"/>
    </source>
</evidence>
<organism evidence="13">
    <name type="scientific">Cupiennius salei</name>
    <name type="common">American wandering spider</name>
    <dbReference type="NCBI Taxonomy" id="6928"/>
    <lineage>
        <taxon>Eukaryota</taxon>
        <taxon>Metazoa</taxon>
        <taxon>Ecdysozoa</taxon>
        <taxon>Arthropoda</taxon>
        <taxon>Chelicerata</taxon>
        <taxon>Arachnida</taxon>
        <taxon>Araneae</taxon>
        <taxon>Araneomorphae</taxon>
        <taxon>Entelegynae</taxon>
        <taxon>Lycosoidea</taxon>
        <taxon>Ctenidae</taxon>
        <taxon>Cupiennius</taxon>
    </lineage>
</organism>
<evidence type="ECO:0000256" key="1">
    <source>
        <dbReference type="ARBA" id="ARBA00004141"/>
    </source>
</evidence>
<feature type="transmembrane region" description="Helical" evidence="9">
    <location>
        <begin position="131"/>
        <end position="151"/>
    </location>
</feature>
<proteinExistence type="evidence at transcript level"/>
<dbReference type="InterPro" id="IPR051281">
    <property type="entry name" value="Dual-spec_lipid-protein_phosph"/>
</dbReference>
<dbReference type="CDD" id="cd14510">
    <property type="entry name" value="PTP_VSP_TPTE"/>
    <property type="match status" value="1"/>
</dbReference>
<evidence type="ECO:0000259" key="11">
    <source>
        <dbReference type="PROSITE" id="PS51181"/>
    </source>
</evidence>
<dbReference type="SUPFAM" id="SSF49562">
    <property type="entry name" value="C2 domain (Calcium/lipid-binding domain, CaLB)"/>
    <property type="match status" value="1"/>
</dbReference>
<dbReference type="InterPro" id="IPR003595">
    <property type="entry name" value="Tyr_Pase_cat"/>
</dbReference>
<keyword evidence="4 9" id="KW-0812">Transmembrane</keyword>
<dbReference type="InterPro" id="IPR029023">
    <property type="entry name" value="Tensin_phosphatase"/>
</dbReference>
<evidence type="ECO:0000313" key="13">
    <source>
        <dbReference type="EMBL" id="JAA92933.1"/>
    </source>
</evidence>
<dbReference type="GO" id="GO:0005829">
    <property type="term" value="C:cytosol"/>
    <property type="evidence" value="ECO:0007669"/>
    <property type="project" value="TreeGrafter"/>
</dbReference>
<dbReference type="InterPro" id="IPR027359">
    <property type="entry name" value="Volt_channel_dom_sf"/>
</dbReference>
<feature type="domain" description="Phosphatase tensin-type" evidence="11">
    <location>
        <begin position="229"/>
        <end position="405"/>
    </location>
</feature>
<sequence>MNKYEAFENESDPENLSNAVDTEHLEINLNEVTSPDNAAVLPQASSLKTVGHSRFVENVTEKNGHTATAIIISDPAELDSSDDIGYLQFLLRRIVEHLIFRVFSLVLILTDICVLITALSMVDKSEAQDKAFEVVALCFVCYFMLEVTLRIMAKGPKQFFDEWFNVVDLVVVIVSFIVTIIYTSVDLGFGYAKLVVAGRLIRIVTFIRLYTERKHLVKGARQMVSQNKRRYQKDGFDLDLTYVTERVIAMSFPSYGKMSLYRNPIREVARFLDSKHKDHYKVYNLCSEKTYDDTYFHGRVERFIIDDHNVPSVKDMVRFVKNVKDWLNDDKDNVIAVHCKGGKGRTGTMICVWLVEAGLFGSAEASLDYFGNRRTDLSKSSKFQGVETPSQNRYVGYFQVVKENYNGIPPEEVNLRLRQLKITAVAGIGKGDGSDLSCEVFVGRTKVFECDFGTNKNCQVEYKSEADILEVTLLNCPILHGDVKLKFQCSSRGVPKGYENCPFYFWFHTSFIENYRFSVKRDYLDNPHKTKTWKVFREKLAIDLFFSPPDDQQDIPLN</sequence>
<dbReference type="GO" id="GO:0016314">
    <property type="term" value="F:phosphatidylinositol-3,4,5-trisphosphate 3-phosphatase activity"/>
    <property type="evidence" value="ECO:0007669"/>
    <property type="project" value="TreeGrafter"/>
</dbReference>
<dbReference type="EMBL" id="GAKT01000129">
    <property type="protein sequence ID" value="JAA92933.1"/>
    <property type="molecule type" value="mRNA"/>
</dbReference>
<comment type="subcellular location">
    <subcellularLocation>
        <location evidence="2">Cell projection</location>
    </subcellularLocation>
    <subcellularLocation>
        <location evidence="1">Membrane</location>
        <topology evidence="1">Multi-pass membrane protein</topology>
    </subcellularLocation>
</comment>
<dbReference type="InterPro" id="IPR005821">
    <property type="entry name" value="Ion_trans_dom"/>
</dbReference>
<protein>
    <submittedName>
        <fullName evidence="13">Putative voltage-sensing phosphoinositide phosphatase</fullName>
    </submittedName>
</protein>
<dbReference type="PROSITE" id="PS51181">
    <property type="entry name" value="PPASE_TENSIN"/>
    <property type="match status" value="1"/>
</dbReference>
<dbReference type="SUPFAM" id="SSF52799">
    <property type="entry name" value="(Phosphotyrosine protein) phosphatases II"/>
    <property type="match status" value="1"/>
</dbReference>
<evidence type="ECO:0000256" key="6">
    <source>
        <dbReference type="ARBA" id="ARBA00022989"/>
    </source>
</evidence>
<dbReference type="Pfam" id="PF22785">
    <property type="entry name" value="Tc-R-P"/>
    <property type="match status" value="1"/>
</dbReference>
<evidence type="ECO:0000256" key="7">
    <source>
        <dbReference type="ARBA" id="ARBA00023136"/>
    </source>
</evidence>
<keyword evidence="5" id="KW-0378">Hydrolase</keyword>
<keyword evidence="8" id="KW-0966">Cell projection</keyword>
<dbReference type="InterPro" id="IPR035892">
    <property type="entry name" value="C2_domain_sf"/>
</dbReference>
<dbReference type="Gene3D" id="1.20.120.350">
    <property type="entry name" value="Voltage-gated potassium channels. Chain C"/>
    <property type="match status" value="1"/>
</dbReference>
<feature type="transmembrane region" description="Helical" evidence="9">
    <location>
        <begin position="163"/>
        <end position="185"/>
    </location>
</feature>
<evidence type="ECO:0000256" key="3">
    <source>
        <dbReference type="ARBA" id="ARBA00007881"/>
    </source>
</evidence>
<dbReference type="SUPFAM" id="SSF81324">
    <property type="entry name" value="Voltage-gated potassium channels"/>
    <property type="match status" value="1"/>
</dbReference>
<feature type="transmembrane region" description="Helical" evidence="9">
    <location>
        <begin position="98"/>
        <end position="119"/>
    </location>
</feature>
<evidence type="ECO:0000259" key="10">
    <source>
        <dbReference type="PROSITE" id="PS50056"/>
    </source>
</evidence>
<dbReference type="Gene3D" id="3.90.190.10">
    <property type="entry name" value="Protein tyrosine phosphatase superfamily"/>
    <property type="match status" value="1"/>
</dbReference>
<dbReference type="PANTHER" id="PTHR12305">
    <property type="entry name" value="PHOSPHATASE WITH HOMOLOGY TO TENSIN"/>
    <property type="match status" value="1"/>
</dbReference>
<dbReference type="InterPro" id="IPR016130">
    <property type="entry name" value="Tyr_Pase_AS"/>
</dbReference>
<dbReference type="FunFam" id="2.60.40.1110:FF:000004">
    <property type="entry name" value="Voltage-sensor containing phosphatase"/>
    <property type="match status" value="1"/>
</dbReference>
<comment type="similarity">
    <text evidence="3">Belongs to the PTEN phosphatase protein family.</text>
</comment>